<dbReference type="GO" id="GO:0006635">
    <property type="term" value="P:fatty acid beta-oxidation"/>
    <property type="evidence" value="ECO:0007669"/>
    <property type="project" value="TreeGrafter"/>
</dbReference>
<dbReference type="PANTHER" id="PTHR11941">
    <property type="entry name" value="ENOYL-COA HYDRATASE-RELATED"/>
    <property type="match status" value="1"/>
</dbReference>
<dbReference type="RefSeq" id="WP_128094584.1">
    <property type="nucleotide sequence ID" value="NZ_JBHEEN010000027.1"/>
</dbReference>
<dbReference type="SUPFAM" id="SSF52096">
    <property type="entry name" value="ClpP/crotonase"/>
    <property type="match status" value="1"/>
</dbReference>
<dbReference type="Gene3D" id="1.10.12.10">
    <property type="entry name" value="Lyase 2-enoyl-coa Hydratase, Chain A, domain 2"/>
    <property type="match status" value="1"/>
</dbReference>
<comment type="caution">
    <text evidence="3">The sequence shown here is derived from an EMBL/GenBank/DDBJ whole genome shotgun (WGS) entry which is preliminary data.</text>
</comment>
<dbReference type="CDD" id="cd06558">
    <property type="entry name" value="crotonase-like"/>
    <property type="match status" value="1"/>
</dbReference>
<dbReference type="Gene3D" id="3.90.226.10">
    <property type="entry name" value="2-enoyl-CoA Hydratase, Chain A, domain 1"/>
    <property type="match status" value="1"/>
</dbReference>
<dbReference type="AlphaFoldDB" id="A0A643ESH8"/>
<keyword evidence="2" id="KW-0456">Lyase</keyword>
<organism evidence="3">
    <name type="scientific">Brucella pituitosa</name>
    <dbReference type="NCBI Taxonomy" id="571256"/>
    <lineage>
        <taxon>Bacteria</taxon>
        <taxon>Pseudomonadati</taxon>
        <taxon>Pseudomonadota</taxon>
        <taxon>Alphaproteobacteria</taxon>
        <taxon>Hyphomicrobiales</taxon>
        <taxon>Brucellaceae</taxon>
        <taxon>Brucella/Ochrobactrum group</taxon>
        <taxon>Brucella</taxon>
    </lineage>
</organism>
<proteinExistence type="inferred from homology"/>
<dbReference type="Pfam" id="PF00378">
    <property type="entry name" value="ECH_1"/>
    <property type="match status" value="1"/>
</dbReference>
<dbReference type="InterPro" id="IPR001753">
    <property type="entry name" value="Enoyl-CoA_hydra/iso"/>
</dbReference>
<evidence type="ECO:0000256" key="1">
    <source>
        <dbReference type="ARBA" id="ARBA00005254"/>
    </source>
</evidence>
<evidence type="ECO:0000313" key="3">
    <source>
        <dbReference type="EMBL" id="KAB0564488.1"/>
    </source>
</evidence>
<evidence type="ECO:0000256" key="2">
    <source>
        <dbReference type="ARBA" id="ARBA00023239"/>
    </source>
</evidence>
<name>A0A643ESH8_9HYPH</name>
<dbReference type="InterPro" id="IPR029045">
    <property type="entry name" value="ClpP/crotonase-like_dom_sf"/>
</dbReference>
<protein>
    <submittedName>
        <fullName evidence="3">Crotonobetainyl-CoA-hydratase</fullName>
    </submittedName>
</protein>
<gene>
    <name evidence="3" type="ORF">F7Q93_24420</name>
</gene>
<accession>A0A643ESH8</accession>
<comment type="similarity">
    <text evidence="1">Belongs to the enoyl-CoA hydratase/isomerase family.</text>
</comment>
<dbReference type="GO" id="GO:0016829">
    <property type="term" value="F:lyase activity"/>
    <property type="evidence" value="ECO:0007669"/>
    <property type="project" value="UniProtKB-KW"/>
</dbReference>
<dbReference type="EMBL" id="VZPE01000024">
    <property type="protein sequence ID" value="KAB0564488.1"/>
    <property type="molecule type" value="Genomic_DNA"/>
</dbReference>
<dbReference type="InterPro" id="IPR014748">
    <property type="entry name" value="Enoyl-CoA_hydra_C"/>
</dbReference>
<sequence length="273" mass="30108">MIAELNREMDGFVHLERHGPVLEIRMVKPKVNAICRSLSRNLEKAALYLQNDPDLRVGILSSGSERAFSAGYDFKEGTDQNTGASIKGAKEGGFGGITTLWSLKKPLIAAINAPAIGGGLEISLACDILLMADDAFIQLPELERGLLPDGGGLQRLPRRIPYYVATAMIWTGERMSAQEAQRWGLVYRTVSRENLMPMALEIARKIAWSAPLAQQALKEALRAVDGISDRDAMQLRADDNPELSTFAAMLSSEDMIEGQKAFLEKRPPRWRGR</sequence>
<reference evidence="3" key="1">
    <citation type="submission" date="2019-09" db="EMBL/GenBank/DDBJ databases">
        <title>Draft genome sequences of 48 bacterial type strains from the CCUG.</title>
        <authorList>
            <person name="Tunovic T."/>
            <person name="Pineiro-Iglesias B."/>
            <person name="Unosson C."/>
            <person name="Inganas E."/>
            <person name="Ohlen M."/>
            <person name="Cardew S."/>
            <person name="Jensie-Markopoulos S."/>
            <person name="Salva-Serra F."/>
            <person name="Jaen-Luchoro D."/>
            <person name="Karlsson R."/>
            <person name="Svensson-Stadler L."/>
            <person name="Chun J."/>
            <person name="Moore E."/>
        </authorList>
    </citation>
    <scope>NUCLEOTIDE SEQUENCE</scope>
    <source>
        <strain evidence="3">CCUG 50899</strain>
    </source>
</reference>
<dbReference type="PANTHER" id="PTHR11941:SF54">
    <property type="entry name" value="ENOYL-COA HYDRATASE, MITOCHONDRIAL"/>
    <property type="match status" value="1"/>
</dbReference>